<feature type="domain" description="Cytochrome c" evidence="6">
    <location>
        <begin position="40"/>
        <end position="122"/>
    </location>
</feature>
<dbReference type="SUPFAM" id="SSF46626">
    <property type="entry name" value="Cytochrome c"/>
    <property type="match status" value="1"/>
</dbReference>
<evidence type="ECO:0000313" key="7">
    <source>
        <dbReference type="EMBL" id="MPM43617.1"/>
    </source>
</evidence>
<reference evidence="7" key="1">
    <citation type="submission" date="2019-08" db="EMBL/GenBank/DDBJ databases">
        <authorList>
            <person name="Kucharzyk K."/>
            <person name="Murdoch R.W."/>
            <person name="Higgins S."/>
            <person name="Loffler F."/>
        </authorList>
    </citation>
    <scope>NUCLEOTIDE SEQUENCE</scope>
</reference>
<dbReference type="InterPro" id="IPR050597">
    <property type="entry name" value="Cytochrome_c_Oxidase_Subunit"/>
</dbReference>
<dbReference type="GO" id="GO:0046872">
    <property type="term" value="F:metal ion binding"/>
    <property type="evidence" value="ECO:0007669"/>
    <property type="project" value="UniProtKB-KW"/>
</dbReference>
<dbReference type="InterPro" id="IPR036909">
    <property type="entry name" value="Cyt_c-like_dom_sf"/>
</dbReference>
<dbReference type="AlphaFoldDB" id="A0A644ZS84"/>
<evidence type="ECO:0000259" key="6">
    <source>
        <dbReference type="PROSITE" id="PS51007"/>
    </source>
</evidence>
<evidence type="ECO:0000256" key="5">
    <source>
        <dbReference type="ARBA" id="ARBA00023004"/>
    </source>
</evidence>
<accession>A0A644ZS84</accession>
<dbReference type="PANTHER" id="PTHR33751">
    <property type="entry name" value="CBB3-TYPE CYTOCHROME C OXIDASE SUBUNIT FIXP"/>
    <property type="match status" value="1"/>
</dbReference>
<comment type="caution">
    <text evidence="7">The sequence shown here is derived from an EMBL/GenBank/DDBJ whole genome shotgun (WGS) entry which is preliminary data.</text>
</comment>
<proteinExistence type="predicted"/>
<dbReference type="InterPro" id="IPR009056">
    <property type="entry name" value="Cyt_c-like_dom"/>
</dbReference>
<keyword evidence="2" id="KW-0349">Heme</keyword>
<evidence type="ECO:0000256" key="2">
    <source>
        <dbReference type="ARBA" id="ARBA00022617"/>
    </source>
</evidence>
<dbReference type="PANTHER" id="PTHR33751:SF9">
    <property type="entry name" value="CYTOCHROME C4"/>
    <property type="match status" value="1"/>
</dbReference>
<organism evidence="7">
    <name type="scientific">bioreactor metagenome</name>
    <dbReference type="NCBI Taxonomy" id="1076179"/>
    <lineage>
        <taxon>unclassified sequences</taxon>
        <taxon>metagenomes</taxon>
        <taxon>ecological metagenomes</taxon>
    </lineage>
</organism>
<keyword evidence="4" id="KW-0249">Electron transport</keyword>
<dbReference type="EMBL" id="VSSQ01010172">
    <property type="protein sequence ID" value="MPM43617.1"/>
    <property type="molecule type" value="Genomic_DNA"/>
</dbReference>
<sequence>MTLLRSSTRRAATLALTALAALAALSAGASLAQSTTNAPSDASRALHTRQLAANCAACHGTDGKSAPGSPLATLAGMPADKMVTSLQDFKAGKREATVMHQLAKGLSDQQMKTLADYFAAQKP</sequence>
<gene>
    <name evidence="7" type="ORF">SDC9_90294</name>
</gene>
<name>A0A644ZS84_9ZZZZ</name>
<dbReference type="PROSITE" id="PS51007">
    <property type="entry name" value="CYTC"/>
    <property type="match status" value="1"/>
</dbReference>
<evidence type="ECO:0000256" key="1">
    <source>
        <dbReference type="ARBA" id="ARBA00022448"/>
    </source>
</evidence>
<dbReference type="GO" id="GO:0020037">
    <property type="term" value="F:heme binding"/>
    <property type="evidence" value="ECO:0007669"/>
    <property type="project" value="InterPro"/>
</dbReference>
<keyword evidence="5" id="KW-0408">Iron</keyword>
<evidence type="ECO:0000256" key="4">
    <source>
        <dbReference type="ARBA" id="ARBA00022982"/>
    </source>
</evidence>
<keyword evidence="3" id="KW-0479">Metal-binding</keyword>
<evidence type="ECO:0000256" key="3">
    <source>
        <dbReference type="ARBA" id="ARBA00022723"/>
    </source>
</evidence>
<dbReference type="GO" id="GO:0009055">
    <property type="term" value="F:electron transfer activity"/>
    <property type="evidence" value="ECO:0007669"/>
    <property type="project" value="InterPro"/>
</dbReference>
<keyword evidence="1" id="KW-0813">Transport</keyword>
<dbReference type="Pfam" id="PF00034">
    <property type="entry name" value="Cytochrom_C"/>
    <property type="match status" value="1"/>
</dbReference>
<dbReference type="Gene3D" id="1.10.760.10">
    <property type="entry name" value="Cytochrome c-like domain"/>
    <property type="match status" value="1"/>
</dbReference>
<protein>
    <recommendedName>
        <fullName evidence="6">Cytochrome c domain-containing protein</fullName>
    </recommendedName>
</protein>